<dbReference type="Gene3D" id="3.40.50.1820">
    <property type="entry name" value="alpha/beta hydrolase"/>
    <property type="match status" value="1"/>
</dbReference>
<protein>
    <submittedName>
        <fullName evidence="3">Kynurenine formamidase-like</fullName>
    </submittedName>
</protein>
<feature type="domain" description="BD-FAE-like" evidence="2">
    <location>
        <begin position="59"/>
        <end position="203"/>
    </location>
</feature>
<name>A0A6F9D6U1_9ASCI</name>
<evidence type="ECO:0000259" key="2">
    <source>
        <dbReference type="Pfam" id="PF20434"/>
    </source>
</evidence>
<dbReference type="EMBL" id="LR782771">
    <property type="protein sequence ID" value="CAB3220476.1"/>
    <property type="molecule type" value="mRNA"/>
</dbReference>
<dbReference type="Pfam" id="PF20434">
    <property type="entry name" value="BD-FAE"/>
    <property type="match status" value="1"/>
</dbReference>
<dbReference type="InterPro" id="IPR029058">
    <property type="entry name" value="AB_hydrolase_fold"/>
</dbReference>
<dbReference type="GO" id="GO:0004061">
    <property type="term" value="F:arylformamidase activity"/>
    <property type="evidence" value="ECO:0007669"/>
    <property type="project" value="TreeGrafter"/>
</dbReference>
<keyword evidence="1" id="KW-0378">Hydrolase</keyword>
<evidence type="ECO:0000256" key="1">
    <source>
        <dbReference type="ARBA" id="ARBA00022801"/>
    </source>
</evidence>
<sequence>MGDICSEMPSYFAKRGITNQEVIQEFLDTSETYSQKARDTCVKYQLDVRYGNEECQIVDIFYPKAYTEETSVVVFFHGGYWQEGSPKMCHYVAIPVTESGKICIFVGKTLAPKSSITNIVDQCKNAMMFIATKFPKAKSLTLSGHSSGGHECAMVASLDWQEIDPNMQKYFEEKLKRVVLLCGVFELTHLIDTETGVPLKLTREEAIKNSPIELVEQMAKNCQTFQTDVILLTAENDAPTIRKWNDSYNKALKAQKVDTTFIEVPNFDHFNFITAFHDPNFEYSKVWDRCNSCVVIGRLTVEYVIFQVFCA</sequence>
<dbReference type="PANTHER" id="PTHR48081">
    <property type="entry name" value="AB HYDROLASE SUPERFAMILY PROTEIN C4A8.06C"/>
    <property type="match status" value="1"/>
</dbReference>
<dbReference type="PANTHER" id="PTHR48081:SF33">
    <property type="entry name" value="KYNURENINE FORMAMIDASE"/>
    <property type="match status" value="1"/>
</dbReference>
<reference evidence="3" key="1">
    <citation type="submission" date="2020-04" db="EMBL/GenBank/DDBJ databases">
        <authorList>
            <person name="Neveu A P."/>
        </authorList>
    </citation>
    <scope>NUCLEOTIDE SEQUENCE</scope>
    <source>
        <tissue evidence="3">Whole embryo</tissue>
    </source>
</reference>
<dbReference type="InterPro" id="IPR049492">
    <property type="entry name" value="BD-FAE-like_dom"/>
</dbReference>
<proteinExistence type="evidence at transcript level"/>
<gene>
    <name evidence="3" type="primary">Afmid</name>
</gene>
<dbReference type="AlphaFoldDB" id="A0A6F9D6U1"/>
<dbReference type="InterPro" id="IPR050300">
    <property type="entry name" value="GDXG_lipolytic_enzyme"/>
</dbReference>
<organism evidence="3">
    <name type="scientific">Phallusia mammillata</name>
    <dbReference type="NCBI Taxonomy" id="59560"/>
    <lineage>
        <taxon>Eukaryota</taxon>
        <taxon>Metazoa</taxon>
        <taxon>Chordata</taxon>
        <taxon>Tunicata</taxon>
        <taxon>Ascidiacea</taxon>
        <taxon>Phlebobranchia</taxon>
        <taxon>Ascidiidae</taxon>
        <taxon>Phallusia</taxon>
    </lineage>
</organism>
<dbReference type="SUPFAM" id="SSF53474">
    <property type="entry name" value="alpha/beta-Hydrolases"/>
    <property type="match status" value="1"/>
</dbReference>
<accession>A0A6F9D6U1</accession>
<evidence type="ECO:0000313" key="3">
    <source>
        <dbReference type="EMBL" id="CAB3220476.1"/>
    </source>
</evidence>